<evidence type="ECO:0000256" key="3">
    <source>
        <dbReference type="ARBA" id="ARBA00022553"/>
    </source>
</evidence>
<dbReference type="SUPFAM" id="SSF52172">
    <property type="entry name" value="CheY-like"/>
    <property type="match status" value="1"/>
</dbReference>
<dbReference type="RefSeq" id="WP_087401747.1">
    <property type="nucleotide sequence ID" value="NZ_NFHB01000003.1"/>
</dbReference>
<evidence type="ECO:0000256" key="2">
    <source>
        <dbReference type="ARBA" id="ARBA00012438"/>
    </source>
</evidence>
<sequence>MDSSQRLLRLKIITGYVVLVLLFLLVLALYYREHGKLAVMDREAQSLLTRRGQTERIAVKLLDMALLGERIMAWDEEDYAEYKNKRERVTQSLLELRGTLPDTESRERIDSILALLAQKERYTFSVLNGLRELDDTYSLLQERIPDFVRQDSVLQERLNVRIGKDLEASDTGGFLGLFRSRKKNYERTERRIRETLQQHQVSSGELLRSLASEITQERMRRTSVLLARLDTLDMKNRHLNAEICHLFRAFNEQSLSVLQHATDTYLHSRKRALSLMATLGTGAVLLAILFYVLLHADLKRRERNRRALEHLNRRNTELLALRKNILLTVSHDLRAPLAAINNYAELLPGERRRENRLRYSEAIRQSSDRMLSLLNTLLHYYRLDTGKEQAECCPFRLWSLIDTLAAEYAPAVAAKRLEFITECDGGEAIVVSDRERILQIGSNLLSNAVKFTTGGHVRLGLYYTEGFVTLRVEDTGAGMTEEQTGRIFEPFARLGNAEAEEGFGLGLSITLALVKLLKGEITVQSLPGAGSTFTVRLPLCICTEENLPPQTAVPNTLPARLRVAVVDNDAMLRAMTTEMFTRHEAHAKGYPGVRELMEGLRTHDFDLILTDIMMPGVNGFGLLELLRTSNVANARRVPVMAMTARAERSAEEFIRAGFAGCLYKPFSRDELFAAVSHCIGKRENEAIAAADFSVLLRGEDNGREMLGLLVRETEKSMAALSVGLKQGDRKTLAALTHQLLPLWEVLQIDAPLKVLRQALSTADITDETLHAAVMSVLAVGRRLVVQAREQGGRL</sequence>
<dbReference type="SMART" id="SM00388">
    <property type="entry name" value="HisKA"/>
    <property type="match status" value="1"/>
</dbReference>
<dbReference type="Proteomes" id="UP000195772">
    <property type="component" value="Unassembled WGS sequence"/>
</dbReference>
<dbReference type="GO" id="GO:0000155">
    <property type="term" value="F:phosphorelay sensor kinase activity"/>
    <property type="evidence" value="ECO:0007669"/>
    <property type="project" value="InterPro"/>
</dbReference>
<dbReference type="EMBL" id="NFHB01000003">
    <property type="protein sequence ID" value="OUN03952.1"/>
    <property type="molecule type" value="Genomic_DNA"/>
</dbReference>
<dbReference type="InterPro" id="IPR004358">
    <property type="entry name" value="Sig_transdc_His_kin-like_C"/>
</dbReference>
<evidence type="ECO:0000256" key="4">
    <source>
        <dbReference type="PROSITE-ProRule" id="PRU00169"/>
    </source>
</evidence>
<dbReference type="InterPro" id="IPR036890">
    <property type="entry name" value="HATPase_C_sf"/>
</dbReference>
<dbReference type="PANTHER" id="PTHR43547">
    <property type="entry name" value="TWO-COMPONENT HISTIDINE KINASE"/>
    <property type="match status" value="1"/>
</dbReference>
<dbReference type="Gene3D" id="3.30.565.10">
    <property type="entry name" value="Histidine kinase-like ATPase, C-terminal domain"/>
    <property type="match status" value="1"/>
</dbReference>
<feature type="domain" description="Histidine kinase" evidence="6">
    <location>
        <begin position="328"/>
        <end position="541"/>
    </location>
</feature>
<dbReference type="InterPro" id="IPR001789">
    <property type="entry name" value="Sig_transdc_resp-reg_receiver"/>
</dbReference>
<dbReference type="InterPro" id="IPR003661">
    <property type="entry name" value="HisK_dim/P_dom"/>
</dbReference>
<evidence type="ECO:0000256" key="5">
    <source>
        <dbReference type="SAM" id="Phobius"/>
    </source>
</evidence>
<evidence type="ECO:0000259" key="6">
    <source>
        <dbReference type="PROSITE" id="PS50109"/>
    </source>
</evidence>
<keyword evidence="3 4" id="KW-0597">Phosphoprotein</keyword>
<dbReference type="InterPro" id="IPR003594">
    <property type="entry name" value="HATPase_dom"/>
</dbReference>
<dbReference type="PANTHER" id="PTHR43547:SF2">
    <property type="entry name" value="HYBRID SIGNAL TRANSDUCTION HISTIDINE KINASE C"/>
    <property type="match status" value="1"/>
</dbReference>
<dbReference type="Gene3D" id="1.10.287.130">
    <property type="match status" value="1"/>
</dbReference>
<dbReference type="AlphaFoldDB" id="A0A1Y3QW97"/>
<accession>A0A1Y3QW97</accession>
<evidence type="ECO:0000313" key="9">
    <source>
        <dbReference type="Proteomes" id="UP000195772"/>
    </source>
</evidence>
<dbReference type="Pfam" id="PF00512">
    <property type="entry name" value="HisKA"/>
    <property type="match status" value="1"/>
</dbReference>
<evidence type="ECO:0000256" key="1">
    <source>
        <dbReference type="ARBA" id="ARBA00000085"/>
    </source>
</evidence>
<feature type="transmembrane region" description="Helical" evidence="5">
    <location>
        <begin position="272"/>
        <end position="294"/>
    </location>
</feature>
<keyword evidence="5" id="KW-0472">Membrane</keyword>
<dbReference type="SUPFAM" id="SSF47384">
    <property type="entry name" value="Homodimeric domain of signal transducing histidine kinase"/>
    <property type="match status" value="1"/>
</dbReference>
<comment type="caution">
    <text evidence="8">The sequence shown here is derived from an EMBL/GenBank/DDBJ whole genome shotgun (WGS) entry which is preliminary data.</text>
</comment>
<dbReference type="InterPro" id="IPR011006">
    <property type="entry name" value="CheY-like_superfamily"/>
</dbReference>
<dbReference type="CDD" id="cd00082">
    <property type="entry name" value="HisKA"/>
    <property type="match status" value="1"/>
</dbReference>
<evidence type="ECO:0000259" key="7">
    <source>
        <dbReference type="PROSITE" id="PS50110"/>
    </source>
</evidence>
<gene>
    <name evidence="8" type="ORF">B5G41_05685</name>
</gene>
<reference evidence="9" key="1">
    <citation type="submission" date="2017-04" db="EMBL/GenBank/DDBJ databases">
        <title>Function of individual gut microbiota members based on whole genome sequencing of pure cultures obtained from chicken caecum.</title>
        <authorList>
            <person name="Medvecky M."/>
            <person name="Cejkova D."/>
            <person name="Polansky O."/>
            <person name="Karasova D."/>
            <person name="Kubasova T."/>
            <person name="Cizek A."/>
            <person name="Rychlik I."/>
        </authorList>
    </citation>
    <scope>NUCLEOTIDE SEQUENCE [LARGE SCALE GENOMIC DNA]</scope>
    <source>
        <strain evidence="9">An90</strain>
    </source>
</reference>
<dbReference type="SMART" id="SM00448">
    <property type="entry name" value="REC"/>
    <property type="match status" value="1"/>
</dbReference>
<comment type="catalytic activity">
    <reaction evidence="1">
        <text>ATP + protein L-histidine = ADP + protein N-phospho-L-histidine.</text>
        <dbReference type="EC" id="2.7.13.3"/>
    </reaction>
</comment>
<keyword evidence="5" id="KW-1133">Transmembrane helix</keyword>
<dbReference type="InterPro" id="IPR036097">
    <property type="entry name" value="HisK_dim/P_sf"/>
</dbReference>
<organism evidence="8 9">
    <name type="scientific">Alistipes onderdonkii</name>
    <dbReference type="NCBI Taxonomy" id="328813"/>
    <lineage>
        <taxon>Bacteria</taxon>
        <taxon>Pseudomonadati</taxon>
        <taxon>Bacteroidota</taxon>
        <taxon>Bacteroidia</taxon>
        <taxon>Bacteroidales</taxon>
        <taxon>Rikenellaceae</taxon>
        <taxon>Alistipes</taxon>
    </lineage>
</organism>
<dbReference type="Pfam" id="PF02518">
    <property type="entry name" value="HATPase_c"/>
    <property type="match status" value="1"/>
</dbReference>
<name>A0A1Y3QW97_9BACT</name>
<dbReference type="EC" id="2.7.13.3" evidence="2"/>
<dbReference type="SMART" id="SM00387">
    <property type="entry name" value="HATPase_c"/>
    <property type="match status" value="1"/>
</dbReference>
<dbReference type="PROSITE" id="PS50109">
    <property type="entry name" value="HIS_KIN"/>
    <property type="match status" value="1"/>
</dbReference>
<proteinExistence type="predicted"/>
<dbReference type="Pfam" id="PF00072">
    <property type="entry name" value="Response_reg"/>
    <property type="match status" value="1"/>
</dbReference>
<dbReference type="OrthoDB" id="9796457at2"/>
<protein>
    <recommendedName>
        <fullName evidence="2">histidine kinase</fullName>
        <ecNumber evidence="2">2.7.13.3</ecNumber>
    </recommendedName>
</protein>
<dbReference type="InterPro" id="IPR005467">
    <property type="entry name" value="His_kinase_dom"/>
</dbReference>
<evidence type="ECO:0000313" key="8">
    <source>
        <dbReference type="EMBL" id="OUN03952.1"/>
    </source>
</evidence>
<dbReference type="SUPFAM" id="SSF55874">
    <property type="entry name" value="ATPase domain of HSP90 chaperone/DNA topoisomerase II/histidine kinase"/>
    <property type="match status" value="1"/>
</dbReference>
<dbReference type="PRINTS" id="PR00344">
    <property type="entry name" value="BCTRLSENSOR"/>
</dbReference>
<feature type="domain" description="Response regulatory" evidence="7">
    <location>
        <begin position="562"/>
        <end position="679"/>
    </location>
</feature>
<dbReference type="Gene3D" id="3.40.50.2300">
    <property type="match status" value="1"/>
</dbReference>
<keyword evidence="5" id="KW-0812">Transmembrane</keyword>
<dbReference type="PROSITE" id="PS50110">
    <property type="entry name" value="RESPONSE_REGULATORY"/>
    <property type="match status" value="1"/>
</dbReference>
<feature type="transmembrane region" description="Helical" evidence="5">
    <location>
        <begin position="12"/>
        <end position="31"/>
    </location>
</feature>
<feature type="modified residue" description="4-aspartylphosphate" evidence="4">
    <location>
        <position position="611"/>
    </location>
</feature>